<dbReference type="InterPro" id="IPR006121">
    <property type="entry name" value="HMA_dom"/>
</dbReference>
<dbReference type="SUPFAM" id="SSF81653">
    <property type="entry name" value="Calcium ATPase, transduction domain A"/>
    <property type="match status" value="1"/>
</dbReference>
<dbReference type="NCBIfam" id="TIGR01494">
    <property type="entry name" value="ATPase_P-type"/>
    <property type="match status" value="1"/>
</dbReference>
<keyword evidence="10" id="KW-0187">Copper transport</keyword>
<dbReference type="InterPro" id="IPR036412">
    <property type="entry name" value="HAD-like_sf"/>
</dbReference>
<sequence>MTASARRLTLPVEGMTCASCTGRVERVLKRVPGVQSVAVNLATGRATLDLTPDNDPRALAEAVEGAGYAVPEAVSELAVEGMTCASCTGRVERVLEAVPGVREASANLATGRVTVRHPAGLVPLESLEVAVREAGYEPRPATAEMAAPAAPREAGTLTRDLILAALLSLPVVVLDMGSHVAGHGLLPGAWSAGIQAVFATLVLFGPGRRFFARGLPGLLRGHPDMNALVALGAGAAYLFSLVATVSPGLLPVGAAHVYFEASVLIVTLILLGRSLEARARGRTGAAVARLVGLAPKTALLLRDGAETEVPAAELAVGDRVRVRPGERLPADGRVVEGRSRIDESMLTGEPVPVAKGPGDPVTGGTVNGTGALTVSVERVGADTALAQIVRMVEAAQGAKLPIQALADRVTARFVPAVLALALVTFLAWLALAPAPALGEALVHAVAVLIIACPCAMGLATPTSIMVGTGRAAERGVLFRSGQALQALEEVRVVAFDKTGTLTEGRPTLTDLIPAPGFDPDTVLASAAALESRSEHPIARAIVAAAAAKGLDVPPVSEVAAVPGHGITGRAGGQAVAVGAARHLAGLDLSGLAPEAERLAAQGRSPLYVALDGVPAALLAVSDPVKPGAAEAVRALTGQGLAVALVTGDDRRTAEGVARSLGIATVLAEVLPAGKRDAVQALRAQYGPVAFVGDGINDAPALAEADTGLALGTGTDVAVESADVVLMAGDPASVAEGLRLSRAVMRNIRQNLFWAFAYNVALIPVAAGVLRAVGGPSLSPVLAAGAMALSSVFVVGNALRLRRA</sequence>
<keyword evidence="5 18" id="KW-1003">Cell membrane</keyword>
<dbReference type="PROSITE" id="PS50846">
    <property type="entry name" value="HMA_2"/>
    <property type="match status" value="2"/>
</dbReference>
<dbReference type="SUPFAM" id="SSF81665">
    <property type="entry name" value="Calcium ATPase, transmembrane domain M"/>
    <property type="match status" value="1"/>
</dbReference>
<feature type="transmembrane region" description="Helical" evidence="18">
    <location>
        <begin position="440"/>
        <end position="460"/>
    </location>
</feature>
<evidence type="ECO:0000256" key="16">
    <source>
        <dbReference type="ARBA" id="ARBA00023065"/>
    </source>
</evidence>
<organism evidence="20 21">
    <name type="scientific">Methylobacterium frigidaeris</name>
    <dbReference type="NCBI Taxonomy" id="2038277"/>
    <lineage>
        <taxon>Bacteria</taxon>
        <taxon>Pseudomonadati</taxon>
        <taxon>Pseudomonadota</taxon>
        <taxon>Alphaproteobacteria</taxon>
        <taxon>Hyphomicrobiales</taxon>
        <taxon>Methylobacteriaceae</taxon>
        <taxon>Methylobacterium</taxon>
    </lineage>
</organism>
<dbReference type="GO" id="GO:0005886">
    <property type="term" value="C:plasma membrane"/>
    <property type="evidence" value="ECO:0007669"/>
    <property type="project" value="UniProtKB-SubCell"/>
</dbReference>
<dbReference type="FunFam" id="2.70.150.10:FF:000020">
    <property type="entry name" value="Copper-exporting P-type ATPase A"/>
    <property type="match status" value="1"/>
</dbReference>
<dbReference type="GO" id="GO:0043682">
    <property type="term" value="F:P-type divalent copper transporter activity"/>
    <property type="evidence" value="ECO:0007669"/>
    <property type="project" value="TreeGrafter"/>
</dbReference>
<feature type="transmembrane region" description="Helical" evidence="18">
    <location>
        <begin position="751"/>
        <end position="773"/>
    </location>
</feature>
<dbReference type="InterPro" id="IPR001757">
    <property type="entry name" value="P_typ_ATPase"/>
</dbReference>
<evidence type="ECO:0000256" key="11">
    <source>
        <dbReference type="ARBA" id="ARBA00022840"/>
    </source>
</evidence>
<evidence type="ECO:0000259" key="19">
    <source>
        <dbReference type="PROSITE" id="PS50846"/>
    </source>
</evidence>
<evidence type="ECO:0000256" key="13">
    <source>
        <dbReference type="ARBA" id="ARBA00022967"/>
    </source>
</evidence>
<keyword evidence="7 18" id="KW-0479">Metal-binding</keyword>
<keyword evidence="8" id="KW-0677">Repeat</keyword>
<dbReference type="CDD" id="cd02094">
    <property type="entry name" value="P-type_ATPase_Cu-like"/>
    <property type="match status" value="1"/>
</dbReference>
<evidence type="ECO:0000313" key="21">
    <source>
        <dbReference type="Proteomes" id="UP001055286"/>
    </source>
</evidence>
<dbReference type="Pfam" id="PF00122">
    <property type="entry name" value="E1-E2_ATPase"/>
    <property type="match status" value="1"/>
</dbReference>
<evidence type="ECO:0000256" key="15">
    <source>
        <dbReference type="ARBA" id="ARBA00023008"/>
    </source>
</evidence>
<keyword evidence="15" id="KW-0186">Copper</keyword>
<evidence type="ECO:0000256" key="9">
    <source>
        <dbReference type="ARBA" id="ARBA00022741"/>
    </source>
</evidence>
<feature type="transmembrane region" description="Helical" evidence="18">
    <location>
        <begin position="161"/>
        <end position="182"/>
    </location>
</feature>
<evidence type="ECO:0000256" key="5">
    <source>
        <dbReference type="ARBA" id="ARBA00022475"/>
    </source>
</evidence>
<feature type="transmembrane region" description="Helical" evidence="18">
    <location>
        <begin position="779"/>
        <end position="798"/>
    </location>
</feature>
<evidence type="ECO:0000256" key="7">
    <source>
        <dbReference type="ARBA" id="ARBA00022723"/>
    </source>
</evidence>
<evidence type="ECO:0000256" key="12">
    <source>
        <dbReference type="ARBA" id="ARBA00022842"/>
    </source>
</evidence>
<dbReference type="GO" id="GO:0055070">
    <property type="term" value="P:copper ion homeostasis"/>
    <property type="evidence" value="ECO:0007669"/>
    <property type="project" value="TreeGrafter"/>
</dbReference>
<reference evidence="20" key="2">
    <citation type="submission" date="2021-08" db="EMBL/GenBank/DDBJ databases">
        <authorList>
            <person name="Tani A."/>
            <person name="Ola A."/>
            <person name="Ogura Y."/>
            <person name="Katsura K."/>
            <person name="Hayashi T."/>
        </authorList>
    </citation>
    <scope>NUCLEOTIDE SEQUENCE</scope>
    <source>
        <strain evidence="20">JCM 32048</strain>
    </source>
</reference>
<feature type="transmembrane region" description="Helical" evidence="18">
    <location>
        <begin position="188"/>
        <end position="206"/>
    </location>
</feature>
<dbReference type="FunFam" id="3.30.70.100:FF:000005">
    <property type="entry name" value="Copper-exporting P-type ATPase A"/>
    <property type="match status" value="1"/>
</dbReference>
<evidence type="ECO:0000256" key="10">
    <source>
        <dbReference type="ARBA" id="ARBA00022796"/>
    </source>
</evidence>
<dbReference type="InterPro" id="IPR023299">
    <property type="entry name" value="ATPase_P-typ_cyto_dom_N"/>
</dbReference>
<dbReference type="Gene3D" id="2.70.150.10">
    <property type="entry name" value="Calcium-transporting ATPase, cytoplasmic transduction domain A"/>
    <property type="match status" value="1"/>
</dbReference>
<dbReference type="InterPro" id="IPR008250">
    <property type="entry name" value="ATPase_P-typ_transduc_dom_A_sf"/>
</dbReference>
<dbReference type="InterPro" id="IPR017969">
    <property type="entry name" value="Heavy-metal-associated_CS"/>
</dbReference>
<feature type="transmembrane region" description="Helical" evidence="18">
    <location>
        <begin position="227"/>
        <end position="249"/>
    </location>
</feature>
<dbReference type="PROSITE" id="PS01229">
    <property type="entry name" value="COF_2"/>
    <property type="match status" value="1"/>
</dbReference>
<evidence type="ECO:0000256" key="14">
    <source>
        <dbReference type="ARBA" id="ARBA00022989"/>
    </source>
</evidence>
<dbReference type="AlphaFoldDB" id="A0AA37M6D2"/>
<keyword evidence="9 18" id="KW-0547">Nucleotide-binding</keyword>
<protein>
    <recommendedName>
        <fullName evidence="3">P-type Cu(+) transporter</fullName>
        <ecNumber evidence="3">7.2.2.8</ecNumber>
    </recommendedName>
</protein>
<dbReference type="NCBIfam" id="TIGR00003">
    <property type="entry name" value="copper ion binding protein"/>
    <property type="match status" value="2"/>
</dbReference>
<dbReference type="PRINTS" id="PR00943">
    <property type="entry name" value="CUATPASE"/>
</dbReference>
<reference evidence="20" key="1">
    <citation type="journal article" date="2016" name="Front. Microbiol.">
        <title>Genome Sequence of the Piezophilic, Mesophilic Sulfate-Reducing Bacterium Desulfovibrio indicus J2T.</title>
        <authorList>
            <person name="Cao J."/>
            <person name="Maignien L."/>
            <person name="Shao Z."/>
            <person name="Alain K."/>
            <person name="Jebbar M."/>
        </authorList>
    </citation>
    <scope>NUCLEOTIDE SEQUENCE</scope>
    <source>
        <strain evidence="20">JCM 32048</strain>
    </source>
</reference>
<evidence type="ECO:0000313" key="20">
    <source>
        <dbReference type="EMBL" id="GJD64733.1"/>
    </source>
</evidence>
<keyword evidence="11 18" id="KW-0067">ATP-binding</keyword>
<dbReference type="NCBIfam" id="TIGR01525">
    <property type="entry name" value="ATPase-IB_hvy"/>
    <property type="match status" value="1"/>
</dbReference>
<dbReference type="EMBL" id="BPQJ01000029">
    <property type="protein sequence ID" value="GJD64733.1"/>
    <property type="molecule type" value="Genomic_DNA"/>
</dbReference>
<dbReference type="SFLD" id="SFLDF00027">
    <property type="entry name" value="p-type_atpase"/>
    <property type="match status" value="1"/>
</dbReference>
<evidence type="ECO:0000256" key="17">
    <source>
        <dbReference type="ARBA" id="ARBA00023136"/>
    </source>
</evidence>
<keyword evidence="14 18" id="KW-1133">Transmembrane helix</keyword>
<dbReference type="Proteomes" id="UP001055286">
    <property type="component" value="Unassembled WGS sequence"/>
</dbReference>
<keyword evidence="13" id="KW-1278">Translocase</keyword>
<dbReference type="EC" id="7.2.2.8" evidence="3"/>
<dbReference type="GO" id="GO:0140581">
    <property type="term" value="F:P-type monovalent copper transporter activity"/>
    <property type="evidence" value="ECO:0007669"/>
    <property type="project" value="UniProtKB-EC"/>
</dbReference>
<dbReference type="InterPro" id="IPR044492">
    <property type="entry name" value="P_typ_ATPase_HD_dom"/>
</dbReference>
<dbReference type="PANTHER" id="PTHR43520">
    <property type="entry name" value="ATP7, ISOFORM B"/>
    <property type="match status" value="1"/>
</dbReference>
<dbReference type="Gene3D" id="3.30.70.100">
    <property type="match status" value="2"/>
</dbReference>
<dbReference type="Pfam" id="PF00702">
    <property type="entry name" value="Hydrolase"/>
    <property type="match status" value="1"/>
</dbReference>
<evidence type="ECO:0000256" key="4">
    <source>
        <dbReference type="ARBA" id="ARBA00022448"/>
    </source>
</evidence>
<accession>A0AA37M6D2</accession>
<feature type="domain" description="HMA" evidence="19">
    <location>
        <begin position="73"/>
        <end position="139"/>
    </location>
</feature>
<dbReference type="PANTHER" id="PTHR43520:SF8">
    <property type="entry name" value="P-TYPE CU(+) TRANSPORTER"/>
    <property type="match status" value="1"/>
</dbReference>
<dbReference type="PROSITE" id="PS00154">
    <property type="entry name" value="ATPASE_E1_E2"/>
    <property type="match status" value="1"/>
</dbReference>
<dbReference type="InterPro" id="IPR018303">
    <property type="entry name" value="ATPase_P-typ_P_site"/>
</dbReference>
<dbReference type="GO" id="GO:0005507">
    <property type="term" value="F:copper ion binding"/>
    <property type="evidence" value="ECO:0007669"/>
    <property type="project" value="InterPro"/>
</dbReference>
<name>A0AA37M6D2_9HYPH</name>
<dbReference type="GO" id="GO:0005524">
    <property type="term" value="F:ATP binding"/>
    <property type="evidence" value="ECO:0007669"/>
    <property type="project" value="UniProtKB-UniRule"/>
</dbReference>
<dbReference type="PRINTS" id="PR00119">
    <property type="entry name" value="CATATPASE"/>
</dbReference>
<comment type="similarity">
    <text evidence="2 18">Belongs to the cation transport ATPase (P-type) (TC 3.A.3) family. Type IB subfamily.</text>
</comment>
<feature type="transmembrane region" description="Helical" evidence="18">
    <location>
        <begin position="413"/>
        <end position="434"/>
    </location>
</feature>
<dbReference type="Pfam" id="PF00403">
    <property type="entry name" value="HMA"/>
    <property type="match status" value="2"/>
</dbReference>
<dbReference type="InterPro" id="IPR006122">
    <property type="entry name" value="HMA_Cu_ion-bd"/>
</dbReference>
<dbReference type="GO" id="GO:0060003">
    <property type="term" value="P:copper ion export"/>
    <property type="evidence" value="ECO:0007669"/>
    <property type="project" value="UniProtKB-ARBA"/>
</dbReference>
<comment type="subcellular location">
    <subcellularLocation>
        <location evidence="1">Cell membrane</location>
        <topology evidence="1">Multi-pass membrane protein</topology>
    </subcellularLocation>
</comment>
<evidence type="ECO:0000256" key="2">
    <source>
        <dbReference type="ARBA" id="ARBA00006024"/>
    </source>
</evidence>
<evidence type="ECO:0000256" key="18">
    <source>
        <dbReference type="RuleBase" id="RU362081"/>
    </source>
</evidence>
<dbReference type="InterPro" id="IPR023214">
    <property type="entry name" value="HAD_sf"/>
</dbReference>
<dbReference type="RefSeq" id="WP_099907597.1">
    <property type="nucleotide sequence ID" value="NZ_BPQJ01000029.1"/>
</dbReference>
<comment type="caution">
    <text evidence="20">The sequence shown here is derived from an EMBL/GenBank/DDBJ whole genome shotgun (WGS) entry which is preliminary data.</text>
</comment>
<keyword evidence="17 18" id="KW-0472">Membrane</keyword>
<keyword evidence="6 18" id="KW-0812">Transmembrane</keyword>
<dbReference type="CDD" id="cd00371">
    <property type="entry name" value="HMA"/>
    <property type="match status" value="2"/>
</dbReference>
<evidence type="ECO:0000256" key="6">
    <source>
        <dbReference type="ARBA" id="ARBA00022692"/>
    </source>
</evidence>
<dbReference type="SFLD" id="SFLDG00002">
    <property type="entry name" value="C1.7:_P-type_atpase_like"/>
    <property type="match status" value="1"/>
</dbReference>
<dbReference type="Gene3D" id="3.40.1110.10">
    <property type="entry name" value="Calcium-transporting ATPase, cytoplasmic domain N"/>
    <property type="match status" value="1"/>
</dbReference>
<dbReference type="SFLD" id="SFLDS00003">
    <property type="entry name" value="Haloacid_Dehalogenase"/>
    <property type="match status" value="1"/>
</dbReference>
<dbReference type="InterPro" id="IPR059000">
    <property type="entry name" value="ATPase_P-type_domA"/>
</dbReference>
<proteinExistence type="inferred from homology"/>
<dbReference type="NCBIfam" id="TIGR01511">
    <property type="entry name" value="ATPase-IB1_Cu"/>
    <property type="match status" value="1"/>
</dbReference>
<keyword evidence="16" id="KW-0406">Ion transport</keyword>
<feature type="transmembrane region" description="Helical" evidence="18">
    <location>
        <begin position="255"/>
        <end position="272"/>
    </location>
</feature>
<dbReference type="InterPro" id="IPR036163">
    <property type="entry name" value="HMA_dom_sf"/>
</dbReference>
<keyword evidence="4" id="KW-0813">Transport</keyword>
<evidence type="ECO:0000256" key="1">
    <source>
        <dbReference type="ARBA" id="ARBA00004651"/>
    </source>
</evidence>
<gene>
    <name evidence="20" type="primary">actP_4</name>
    <name evidence="20" type="ORF">MPEAHAMD_4918</name>
</gene>
<keyword evidence="21" id="KW-1185">Reference proteome</keyword>
<dbReference type="PROSITE" id="PS01047">
    <property type="entry name" value="HMA_1"/>
    <property type="match status" value="2"/>
</dbReference>
<keyword evidence="12" id="KW-0460">Magnesium</keyword>
<dbReference type="InterPro" id="IPR027256">
    <property type="entry name" value="P-typ_ATPase_IB"/>
</dbReference>
<dbReference type="SUPFAM" id="SSF55008">
    <property type="entry name" value="HMA, heavy metal-associated domain"/>
    <property type="match status" value="2"/>
</dbReference>
<dbReference type="Gene3D" id="3.40.50.1000">
    <property type="entry name" value="HAD superfamily/HAD-like"/>
    <property type="match status" value="1"/>
</dbReference>
<dbReference type="SUPFAM" id="SSF56784">
    <property type="entry name" value="HAD-like"/>
    <property type="match status" value="1"/>
</dbReference>
<evidence type="ECO:0000256" key="8">
    <source>
        <dbReference type="ARBA" id="ARBA00022737"/>
    </source>
</evidence>
<feature type="domain" description="HMA" evidence="19">
    <location>
        <begin position="6"/>
        <end position="71"/>
    </location>
</feature>
<evidence type="ECO:0000256" key="3">
    <source>
        <dbReference type="ARBA" id="ARBA00012517"/>
    </source>
</evidence>
<dbReference type="InterPro" id="IPR023298">
    <property type="entry name" value="ATPase_P-typ_TM_dom_sf"/>
</dbReference>
<dbReference type="GO" id="GO:0016887">
    <property type="term" value="F:ATP hydrolysis activity"/>
    <property type="evidence" value="ECO:0007669"/>
    <property type="project" value="InterPro"/>
</dbReference>